<comment type="subcellular location">
    <subcellularLocation>
        <location evidence="1">Cell membrane</location>
        <topology evidence="1">Lipid-anchor</topology>
    </subcellularLocation>
</comment>
<dbReference type="Pfam" id="PF00071">
    <property type="entry name" value="Ras"/>
    <property type="match status" value="1"/>
</dbReference>
<dbReference type="GO" id="GO:0005525">
    <property type="term" value="F:GTP binding"/>
    <property type="evidence" value="ECO:0007669"/>
    <property type="project" value="UniProtKB-KW"/>
</dbReference>
<evidence type="ECO:0000256" key="5">
    <source>
        <dbReference type="ARBA" id="ARBA00023136"/>
    </source>
</evidence>
<evidence type="ECO:0000313" key="8">
    <source>
        <dbReference type="EnsemblMetazoa" id="BGLB010687-PB"/>
    </source>
</evidence>
<protein>
    <recommendedName>
        <fullName evidence="10">Small monomeric GTPase</fullName>
    </recommendedName>
</protein>
<dbReference type="PANTHER" id="PTHR46149">
    <property type="entry name" value="MIP08469P"/>
    <property type="match status" value="1"/>
</dbReference>
<dbReference type="EnsemblMetazoa" id="BGLB010687-RB">
    <property type="protein sequence ID" value="BGLB010687-PB"/>
    <property type="gene ID" value="BGLB010687"/>
</dbReference>
<organism evidence="8 9">
    <name type="scientific">Biomphalaria glabrata</name>
    <name type="common">Bloodfluke planorb</name>
    <name type="synonym">Freshwater snail</name>
    <dbReference type="NCBI Taxonomy" id="6526"/>
    <lineage>
        <taxon>Eukaryota</taxon>
        <taxon>Metazoa</taxon>
        <taxon>Spiralia</taxon>
        <taxon>Lophotrochozoa</taxon>
        <taxon>Mollusca</taxon>
        <taxon>Gastropoda</taxon>
        <taxon>Heterobranchia</taxon>
        <taxon>Euthyneura</taxon>
        <taxon>Panpulmonata</taxon>
        <taxon>Hygrophila</taxon>
        <taxon>Lymnaeoidea</taxon>
        <taxon>Planorbidae</taxon>
        <taxon>Biomphalaria</taxon>
    </lineage>
</organism>
<dbReference type="GO" id="GO:0005886">
    <property type="term" value="C:plasma membrane"/>
    <property type="evidence" value="ECO:0007669"/>
    <property type="project" value="UniProtKB-SubCell"/>
</dbReference>
<evidence type="ECO:0000256" key="3">
    <source>
        <dbReference type="ARBA" id="ARBA00022481"/>
    </source>
</evidence>
<gene>
    <name evidence="8" type="primary">106074361</name>
</gene>
<accession>A0A2C9JZP2</accession>
<evidence type="ECO:0000313" key="9">
    <source>
        <dbReference type="Proteomes" id="UP000076420"/>
    </source>
</evidence>
<evidence type="ECO:0000256" key="7">
    <source>
        <dbReference type="ARBA" id="ARBA00038061"/>
    </source>
</evidence>
<evidence type="ECO:0000256" key="6">
    <source>
        <dbReference type="ARBA" id="ARBA00023288"/>
    </source>
</evidence>
<keyword evidence="2" id="KW-1003">Cell membrane</keyword>
<dbReference type="InterPro" id="IPR027417">
    <property type="entry name" value="P-loop_NTPase"/>
</dbReference>
<keyword evidence="4" id="KW-0342">GTP-binding</keyword>
<dbReference type="InterPro" id="IPR001806">
    <property type="entry name" value="Small_GTPase"/>
</dbReference>
<keyword evidence="5" id="KW-0472">Membrane</keyword>
<name>A0A2C9JZP2_BIOGL</name>
<proteinExistence type="inferred from homology"/>
<dbReference type="Proteomes" id="UP000076420">
    <property type="component" value="Unassembled WGS sequence"/>
</dbReference>
<evidence type="ECO:0000256" key="2">
    <source>
        <dbReference type="ARBA" id="ARBA00022475"/>
    </source>
</evidence>
<dbReference type="SMART" id="SM00174">
    <property type="entry name" value="RHO"/>
    <property type="match status" value="1"/>
</dbReference>
<dbReference type="SMART" id="SM00173">
    <property type="entry name" value="RAS"/>
    <property type="match status" value="1"/>
</dbReference>
<dbReference type="InterPro" id="IPR052236">
    <property type="entry name" value="Small_GTPase_RasD"/>
</dbReference>
<evidence type="ECO:0008006" key="10">
    <source>
        <dbReference type="Google" id="ProtNLM"/>
    </source>
</evidence>
<comment type="similarity">
    <text evidence="7">Belongs to the small GTPase superfamily. RasD family.</text>
</comment>
<evidence type="ECO:0000256" key="4">
    <source>
        <dbReference type="ARBA" id="ARBA00023134"/>
    </source>
</evidence>
<keyword evidence="4" id="KW-0547">Nucleotide-binding</keyword>
<evidence type="ECO:0000256" key="1">
    <source>
        <dbReference type="ARBA" id="ARBA00004193"/>
    </source>
</evidence>
<reference evidence="8" key="1">
    <citation type="submission" date="2020-05" db="UniProtKB">
        <authorList>
            <consortium name="EnsemblMetazoa"/>
        </authorList>
    </citation>
    <scope>IDENTIFICATION</scope>
    <source>
        <strain evidence="8">BB02</strain>
    </source>
</reference>
<dbReference type="KEGG" id="bgt:106074361"/>
<dbReference type="STRING" id="6526.A0A2C9JZP2"/>
<dbReference type="GO" id="GO:0003924">
    <property type="term" value="F:GTPase activity"/>
    <property type="evidence" value="ECO:0007669"/>
    <property type="project" value="InterPro"/>
</dbReference>
<sequence length="112" mass="12922">MADSDQRNRVVFLGAGRVGKTAILKRFLFNTFLEEYKETVEDLYARDYNIRGSLIKVDFLDTAGNLTFPAMRRLSITTAHGFVLVYSITQAESFEEVKNLWAQIQEERSSYQ</sequence>
<dbReference type="AlphaFoldDB" id="A0A2C9JZP2"/>
<dbReference type="VEuPathDB" id="VectorBase:BGLAX_035931"/>
<dbReference type="PROSITE" id="PS51421">
    <property type="entry name" value="RAS"/>
    <property type="match status" value="1"/>
</dbReference>
<keyword evidence="6" id="KW-0449">Lipoprotein</keyword>
<dbReference type="Gene3D" id="3.40.50.300">
    <property type="entry name" value="P-loop containing nucleotide triphosphate hydrolases"/>
    <property type="match status" value="1"/>
</dbReference>
<keyword evidence="3" id="KW-0488">Methylation</keyword>
<dbReference type="PRINTS" id="PR00449">
    <property type="entry name" value="RASTRNSFRMNG"/>
</dbReference>
<dbReference type="InterPro" id="IPR005225">
    <property type="entry name" value="Small_GTP-bd"/>
</dbReference>
<dbReference type="PANTHER" id="PTHR46149:SF7">
    <property type="entry name" value="GTP-BINDING PROTEIN DI-RAS2"/>
    <property type="match status" value="1"/>
</dbReference>
<dbReference type="SUPFAM" id="SSF52540">
    <property type="entry name" value="P-loop containing nucleoside triphosphate hydrolases"/>
    <property type="match status" value="1"/>
</dbReference>
<dbReference type="PROSITE" id="PS51419">
    <property type="entry name" value="RAB"/>
    <property type="match status" value="1"/>
</dbReference>
<dbReference type="NCBIfam" id="TIGR00231">
    <property type="entry name" value="small_GTP"/>
    <property type="match status" value="1"/>
</dbReference>
<dbReference type="VEuPathDB" id="VectorBase:BGLB010687"/>